<keyword evidence="1" id="KW-0812">Transmembrane</keyword>
<evidence type="ECO:0008006" key="4">
    <source>
        <dbReference type="Google" id="ProtNLM"/>
    </source>
</evidence>
<organism evidence="2 3">
    <name type="scientific">Pendulispora albinea</name>
    <dbReference type="NCBI Taxonomy" id="2741071"/>
    <lineage>
        <taxon>Bacteria</taxon>
        <taxon>Pseudomonadati</taxon>
        <taxon>Myxococcota</taxon>
        <taxon>Myxococcia</taxon>
        <taxon>Myxococcales</taxon>
        <taxon>Sorangiineae</taxon>
        <taxon>Pendulisporaceae</taxon>
        <taxon>Pendulispora</taxon>
    </lineage>
</organism>
<dbReference type="PROSITE" id="PS51257">
    <property type="entry name" value="PROKAR_LIPOPROTEIN"/>
    <property type="match status" value="1"/>
</dbReference>
<protein>
    <recommendedName>
        <fullName evidence="4">Lipoprotein</fullName>
    </recommendedName>
</protein>
<gene>
    <name evidence="2" type="ORF">LZC94_42880</name>
</gene>
<accession>A0ABZ2LUF4</accession>
<dbReference type="RefSeq" id="WP_394824180.1">
    <property type="nucleotide sequence ID" value="NZ_CP089984.1"/>
</dbReference>
<keyword evidence="3" id="KW-1185">Reference proteome</keyword>
<name>A0ABZ2LUF4_9BACT</name>
<evidence type="ECO:0000313" key="3">
    <source>
        <dbReference type="Proteomes" id="UP001370348"/>
    </source>
</evidence>
<feature type="transmembrane region" description="Helical" evidence="1">
    <location>
        <begin position="21"/>
        <end position="40"/>
    </location>
</feature>
<reference evidence="2 3" key="1">
    <citation type="submission" date="2021-12" db="EMBL/GenBank/DDBJ databases">
        <title>Discovery of the Pendulisporaceae a myxobacterial family with distinct sporulation behavior and unique specialized metabolism.</title>
        <authorList>
            <person name="Garcia R."/>
            <person name="Popoff A."/>
            <person name="Bader C.D."/>
            <person name="Loehr J."/>
            <person name="Walesch S."/>
            <person name="Walt C."/>
            <person name="Boldt J."/>
            <person name="Bunk B."/>
            <person name="Haeckl F.J.F.P.J."/>
            <person name="Gunesch A.P."/>
            <person name="Birkelbach J."/>
            <person name="Nuebel U."/>
            <person name="Pietschmann T."/>
            <person name="Bach T."/>
            <person name="Mueller R."/>
        </authorList>
    </citation>
    <scope>NUCLEOTIDE SEQUENCE [LARGE SCALE GENOMIC DNA]</scope>
    <source>
        <strain evidence="2 3">MSr11954</strain>
    </source>
</reference>
<dbReference type="Proteomes" id="UP001370348">
    <property type="component" value="Chromosome"/>
</dbReference>
<dbReference type="EMBL" id="CP089984">
    <property type="protein sequence ID" value="WXB14558.1"/>
    <property type="molecule type" value="Genomic_DNA"/>
</dbReference>
<evidence type="ECO:0000256" key="1">
    <source>
        <dbReference type="SAM" id="Phobius"/>
    </source>
</evidence>
<sequence length="295" mass="31180">MSAHPPRIDRGRARAQTRGSFLAMSATVIVLGAACSSGTGGRAIRFSMGVAPAPESVSTFVTTTGWSVTLEEACMAIGPIYLYANPSLLAPAEASLLAPAETTHRRGPLGRVADWLVPPAFAHGGDAHYNGGEVRGEWVEQVAFDALAPAGIDLGATNGLAGPARSFSLLLLPPRPTARGDTACLRGHHAYARGAARKGETTVPFEGGLDIENKGTFRSVDGIPLDAQLDDGVRITVRLHTRAWFDDAHFDRLTERNADGRFVITAESQVAAAWFAGARAYKTFSADMTRGGEPR</sequence>
<keyword evidence="1" id="KW-0472">Membrane</keyword>
<proteinExistence type="predicted"/>
<keyword evidence="1" id="KW-1133">Transmembrane helix</keyword>
<evidence type="ECO:0000313" key="2">
    <source>
        <dbReference type="EMBL" id="WXB14558.1"/>
    </source>
</evidence>